<evidence type="ECO:0000259" key="1">
    <source>
        <dbReference type="Pfam" id="PF05598"/>
    </source>
</evidence>
<dbReference type="InterPro" id="IPR008490">
    <property type="entry name" value="Transposase_InsH_N"/>
</dbReference>
<reference evidence="3" key="1">
    <citation type="journal article" date="2020" name="Antimicrob. Agents Chemother.">
        <title>The novel macrolide resistance genes mef(D), msr(F) and msr(H) are present on resistance islands in Macrococcus canis, Macrococcus caseolyticus and Staphylococcus aureus.</title>
        <authorList>
            <person name="Schwendener S."/>
            <person name="Dona V."/>
            <person name="Perreten V."/>
        </authorList>
    </citation>
    <scope>NUCLEOTIDE SEQUENCE</scope>
    <source>
        <strain evidence="3">Epi0076A</strain>
    </source>
</reference>
<dbReference type="InterPro" id="IPR025668">
    <property type="entry name" value="Tnp_DDE_dom"/>
</dbReference>
<dbReference type="RefSeq" id="WP_164953817.1">
    <property type="nucleotide sequence ID" value="NZ_CP047363.1"/>
</dbReference>
<dbReference type="InterPro" id="IPR047629">
    <property type="entry name" value="IS1182_transpos"/>
</dbReference>
<dbReference type="Pfam" id="PF13751">
    <property type="entry name" value="DDE_Tnp_1_6"/>
    <property type="match status" value="1"/>
</dbReference>
<dbReference type="PANTHER" id="PTHR33408">
    <property type="entry name" value="TRANSPOSASE"/>
    <property type="match status" value="1"/>
</dbReference>
<evidence type="ECO:0000313" key="4">
    <source>
        <dbReference type="Proteomes" id="UP000501122"/>
    </source>
</evidence>
<dbReference type="PANTHER" id="PTHR33408:SF2">
    <property type="entry name" value="TRANSPOSASE DDE DOMAIN-CONTAINING PROTEIN"/>
    <property type="match status" value="1"/>
</dbReference>
<evidence type="ECO:0000313" key="3">
    <source>
        <dbReference type="EMBL" id="QIH79073.1"/>
    </source>
</evidence>
<dbReference type="Proteomes" id="UP000501122">
    <property type="component" value="Chromosome"/>
</dbReference>
<feature type="domain" description="Transposase DDE" evidence="2">
    <location>
        <begin position="392"/>
        <end position="518"/>
    </location>
</feature>
<sequence length="565" mass="66734">MYKNYNTNQITLPMDIEFMIPKDDLCFIVHELVESIPEEEYQQYRNRMGASSYHPKMMLKVILYAYTQSIFSGRRIEASLNDSIRMMWLSQEQKPSYRTINRFRVNPMMDNLLKTLYVNFRTQLVEYKLIDEQSIFIDGTKLEASANKYTFVWKKKILSYQEGSLSKAKSIYDDLLKQEIIPEIQNESKDEITIDSLAHIERSLNQKIEDLTFQIDNEENGTEKKRIRSERTPIKKTHKVIKDIYERNIRYNEQLKILGDRKSYSKTDCDATFMRMKEDHMKNGQLKAGYNLQIATNNQFTLAYDVFPNPADSRTITPFLNNFIDLHKKLPKYIVADAGYGSEENYETLIDDFEVTPLIPFNTYYSEQSKKNRTNIFNTFNWPYNEIEDYFTCPENHNLRFSHYSKRKNGDFESISKVYQCEMCQSCPLRDKCISKNTKGNKSIYRNNNLEYFKSEIRKKLSDENTGGIYANRKIDVEPVFGFLKAILGYTRMNVRGKSKVKRDIGLALMAVNIRKMATSRGRNKNKNKEKAIKFDFHQILSLFLLSRVLMSRTLYIYNIPYLFK</sequence>
<evidence type="ECO:0000259" key="2">
    <source>
        <dbReference type="Pfam" id="PF13751"/>
    </source>
</evidence>
<dbReference type="Pfam" id="PF05598">
    <property type="entry name" value="DUF772"/>
    <property type="match status" value="1"/>
</dbReference>
<feature type="domain" description="Transposase InsH N-terminal" evidence="1">
    <location>
        <begin position="16"/>
        <end position="104"/>
    </location>
</feature>
<organism evidence="3 4">
    <name type="scientific">Macrococcoides canis</name>
    <dbReference type="NCBI Taxonomy" id="1855823"/>
    <lineage>
        <taxon>Bacteria</taxon>
        <taxon>Bacillati</taxon>
        <taxon>Bacillota</taxon>
        <taxon>Bacilli</taxon>
        <taxon>Bacillales</taxon>
        <taxon>Staphylococcaceae</taxon>
        <taxon>Macrococcoides</taxon>
    </lineage>
</organism>
<dbReference type="NCBIfam" id="NF033551">
    <property type="entry name" value="transpos_IS1182"/>
    <property type="match status" value="1"/>
</dbReference>
<dbReference type="AlphaFoldDB" id="A0AAE6X342"/>
<name>A0AAE6X342_9STAP</name>
<accession>A0AAE6X342</accession>
<proteinExistence type="predicted"/>
<gene>
    <name evidence="3" type="ORF">GTN30_10495</name>
</gene>
<dbReference type="EMBL" id="CP047363">
    <property type="protein sequence ID" value="QIH79073.1"/>
    <property type="molecule type" value="Genomic_DNA"/>
</dbReference>
<protein>
    <submittedName>
        <fullName evidence="3">IS1182 family transposase</fullName>
    </submittedName>
</protein>